<dbReference type="KEGG" id="rdi:CMV14_01255"/>
<dbReference type="OrthoDB" id="7510033at2"/>
<protein>
    <submittedName>
        <fullName evidence="2">Nuclear transport factor 2 family protein</fullName>
    </submittedName>
</protein>
<dbReference type="EMBL" id="NWUF01000004">
    <property type="protein sequence ID" value="PCE43367.1"/>
    <property type="molecule type" value="Genomic_DNA"/>
</dbReference>
<dbReference type="CDD" id="cd00531">
    <property type="entry name" value="NTF2_like"/>
    <property type="match status" value="1"/>
</dbReference>
<accession>A0A2A4G050</accession>
<dbReference type="AlphaFoldDB" id="A0A2A4G050"/>
<comment type="caution">
    <text evidence="2">The sequence shown here is derived from an EMBL/GenBank/DDBJ whole genome shotgun (WGS) entry which is preliminary data.</text>
</comment>
<dbReference type="InterPro" id="IPR032710">
    <property type="entry name" value="NTF2-like_dom_sf"/>
</dbReference>
<dbReference type="Proteomes" id="UP000218934">
    <property type="component" value="Unassembled WGS sequence"/>
</dbReference>
<proteinExistence type="predicted"/>
<evidence type="ECO:0000313" key="3">
    <source>
        <dbReference type="Proteomes" id="UP000218934"/>
    </source>
</evidence>
<dbReference type="Gene3D" id="3.10.450.50">
    <property type="match status" value="1"/>
</dbReference>
<evidence type="ECO:0000313" key="2">
    <source>
        <dbReference type="EMBL" id="PCE43367.1"/>
    </source>
</evidence>
<gene>
    <name evidence="2" type="ORF">COO09_06300</name>
</gene>
<organism evidence="2 3">
    <name type="scientific">Rhizorhabdus dicambivorans</name>
    <dbReference type="NCBI Taxonomy" id="1850238"/>
    <lineage>
        <taxon>Bacteria</taxon>
        <taxon>Pseudomonadati</taxon>
        <taxon>Pseudomonadota</taxon>
        <taxon>Alphaproteobacteria</taxon>
        <taxon>Sphingomonadales</taxon>
        <taxon>Sphingomonadaceae</taxon>
        <taxon>Rhizorhabdus</taxon>
    </lineage>
</organism>
<sequence>MNAAPSSAAPFRGGGTIADQIAIRELIERYADACCTRDADMLASLWAEDGRWGVEGMPDLDGVDRDAVMAGWKRGMGQLSFAFVSFMPGRIDIDATGTSAEGRTYSYEIITSPNGTGRTAVGLYRDRFARIGGRWLFTERLWSMLHAQGDYIHAGETA</sequence>
<dbReference type="SUPFAM" id="SSF54427">
    <property type="entry name" value="NTF2-like"/>
    <property type="match status" value="1"/>
</dbReference>
<keyword evidence="3" id="KW-1185">Reference proteome</keyword>
<dbReference type="InterPro" id="IPR037401">
    <property type="entry name" value="SnoaL-like"/>
</dbReference>
<dbReference type="Pfam" id="PF13577">
    <property type="entry name" value="SnoaL_4"/>
    <property type="match status" value="1"/>
</dbReference>
<reference evidence="2 3" key="1">
    <citation type="submission" date="2017-09" db="EMBL/GenBank/DDBJ databases">
        <title>The Catabolism of 3,6-Dichlorosalicylic acid is Initiated by the Cytochrome P450 Monooxygenase DsmABC in Rhizorhabdus dicambivorans Ndbn-20.</title>
        <authorList>
            <person name="Na L."/>
        </authorList>
    </citation>
    <scope>NUCLEOTIDE SEQUENCE [LARGE SCALE GENOMIC DNA]</scope>
    <source>
        <strain evidence="2 3">Ndbn-20m</strain>
    </source>
</reference>
<name>A0A2A4G050_9SPHN</name>
<evidence type="ECO:0000259" key="1">
    <source>
        <dbReference type="Pfam" id="PF13577"/>
    </source>
</evidence>
<feature type="domain" description="SnoaL-like" evidence="1">
    <location>
        <begin position="17"/>
        <end position="140"/>
    </location>
</feature>
<dbReference type="RefSeq" id="WP_066965477.1">
    <property type="nucleotide sequence ID" value="NZ_CP023449.1"/>
</dbReference>